<evidence type="ECO:0000256" key="3">
    <source>
        <dbReference type="ARBA" id="ARBA00023121"/>
    </source>
</evidence>
<dbReference type="EMBL" id="JAAKZX010000151">
    <property type="protein sequence ID" value="NGO46940.1"/>
    <property type="molecule type" value="Genomic_DNA"/>
</dbReference>
<evidence type="ECO:0000313" key="5">
    <source>
        <dbReference type="EMBL" id="NGO46940.1"/>
    </source>
</evidence>
<accession>A0ABX0E236</accession>
<comment type="subcellular location">
    <subcellularLocation>
        <location evidence="1">Golgi apparatus membrane</location>
        <topology evidence="1">Peripheral membrane protein</topology>
        <orientation evidence="1">Cytoplasmic side</orientation>
    </subcellularLocation>
</comment>
<keyword evidence="2" id="KW-0333">Golgi apparatus</keyword>
<evidence type="ECO:0000256" key="2">
    <source>
        <dbReference type="ARBA" id="ARBA00023034"/>
    </source>
</evidence>
<dbReference type="InterPro" id="IPR008628">
    <property type="entry name" value="GPP34-like"/>
</dbReference>
<evidence type="ECO:0000256" key="1">
    <source>
        <dbReference type="ARBA" id="ARBA00004255"/>
    </source>
</evidence>
<dbReference type="Proteomes" id="UP001518140">
    <property type="component" value="Unassembled WGS sequence"/>
</dbReference>
<keyword evidence="3" id="KW-0446">Lipid-binding</keyword>
<name>A0ABX0E236_9ACTN</name>
<organism evidence="5 6">
    <name type="scientific">Streptomyces ureilyticus</name>
    <dbReference type="NCBI Taxonomy" id="1775131"/>
    <lineage>
        <taxon>Bacteria</taxon>
        <taxon>Bacillati</taxon>
        <taxon>Actinomycetota</taxon>
        <taxon>Actinomycetes</taxon>
        <taxon>Kitasatosporales</taxon>
        <taxon>Streptomycetaceae</taxon>
        <taxon>Streptomyces</taxon>
    </lineage>
</organism>
<gene>
    <name evidence="5" type="ORF">G6048_34100</name>
</gene>
<dbReference type="RefSeq" id="WP_165343468.1">
    <property type="nucleotide sequence ID" value="NZ_JAAKZX010000151.1"/>
</dbReference>
<dbReference type="Gene3D" id="1.10.3630.10">
    <property type="entry name" value="yeast vps74-n-term truncation variant domain like"/>
    <property type="match status" value="1"/>
</dbReference>
<proteinExistence type="predicted"/>
<dbReference type="Pfam" id="PF05719">
    <property type="entry name" value="GPP34"/>
    <property type="match status" value="1"/>
</dbReference>
<protein>
    <submittedName>
        <fullName evidence="5">GPP34 family phosphoprotein</fullName>
    </submittedName>
</protein>
<comment type="caution">
    <text evidence="5">The sequence shown here is derived from an EMBL/GenBank/DDBJ whole genome shotgun (WGS) entry which is preliminary data.</text>
</comment>
<dbReference type="InterPro" id="IPR038261">
    <property type="entry name" value="GPP34-like_sf"/>
</dbReference>
<evidence type="ECO:0000256" key="4">
    <source>
        <dbReference type="ARBA" id="ARBA00023136"/>
    </source>
</evidence>
<keyword evidence="4" id="KW-0472">Membrane</keyword>
<reference evidence="5 6" key="1">
    <citation type="submission" date="2020-02" db="EMBL/GenBank/DDBJ databases">
        <title>Whole-genome analyses of novel actinobacteria.</title>
        <authorList>
            <person name="Sahin N."/>
            <person name="Tokatli A."/>
        </authorList>
    </citation>
    <scope>NUCLEOTIDE SEQUENCE [LARGE SCALE GENOMIC DNA]</scope>
    <source>
        <strain evidence="5 6">YC419</strain>
    </source>
</reference>
<keyword evidence="6" id="KW-1185">Reference proteome</keyword>
<evidence type="ECO:0000313" key="6">
    <source>
        <dbReference type="Proteomes" id="UP001518140"/>
    </source>
</evidence>
<sequence>MTTPRDLLITAMEVAASRAPERGDLSLALAGAELIDLLDARAITLAGDHIVPSDRHAVADRMLDEAVSSLARQAPYDSVDDWLWRRGRDLSAAYLAALEAAGQLSRQRHRRWMIFQPTHVVLVDSPARRHAANRYASGEPIIAALAEAVGIGDKPTAESPSVADDAVATVLAAVHDAVRSLEAERQRQALDEAAFDNIWRGE</sequence>